<dbReference type="EMBL" id="BAABDL010000124">
    <property type="protein sequence ID" value="GAA4077678.1"/>
    <property type="molecule type" value="Genomic_DNA"/>
</dbReference>
<dbReference type="Proteomes" id="UP001501734">
    <property type="component" value="Unassembled WGS sequence"/>
</dbReference>
<evidence type="ECO:0000313" key="1">
    <source>
        <dbReference type="EMBL" id="GAA4077678.1"/>
    </source>
</evidence>
<evidence type="ECO:0000313" key="2">
    <source>
        <dbReference type="Proteomes" id="UP001501734"/>
    </source>
</evidence>
<comment type="caution">
    <text evidence="1">The sequence shown here is derived from an EMBL/GenBank/DDBJ whole genome shotgun (WGS) entry which is preliminary data.</text>
</comment>
<keyword evidence="2" id="KW-1185">Reference proteome</keyword>
<reference evidence="2" key="1">
    <citation type="journal article" date="2019" name="Int. J. Syst. Evol. Microbiol.">
        <title>The Global Catalogue of Microorganisms (GCM) 10K type strain sequencing project: providing services to taxonomists for standard genome sequencing and annotation.</title>
        <authorList>
            <consortium name="The Broad Institute Genomics Platform"/>
            <consortium name="The Broad Institute Genome Sequencing Center for Infectious Disease"/>
            <person name="Wu L."/>
            <person name="Ma J."/>
        </authorList>
    </citation>
    <scope>NUCLEOTIDE SEQUENCE [LARGE SCALE GENOMIC DNA]</scope>
    <source>
        <strain evidence="2">JCM 17250</strain>
    </source>
</reference>
<protein>
    <submittedName>
        <fullName evidence="1">Uncharacterized protein</fullName>
    </submittedName>
</protein>
<proteinExistence type="predicted"/>
<accession>A0ABP7VZ79</accession>
<sequence length="71" mass="7922">MCLAPDFIEPQVVSILDHIEFYSHKDLLFIVYRSITNGRQSIGAADVTGGNKPISVIKTTEKAKILNIFLM</sequence>
<organism evidence="1 2">
    <name type="scientific">Amphibacillus indicireducens</name>
    <dbReference type="NCBI Taxonomy" id="1076330"/>
    <lineage>
        <taxon>Bacteria</taxon>
        <taxon>Bacillati</taxon>
        <taxon>Bacillota</taxon>
        <taxon>Bacilli</taxon>
        <taxon>Bacillales</taxon>
        <taxon>Bacillaceae</taxon>
        <taxon>Amphibacillus</taxon>
    </lineage>
</organism>
<name>A0ABP7VZ79_9BACI</name>
<gene>
    <name evidence="1" type="ORF">GCM10022410_22930</name>
</gene>